<protein>
    <submittedName>
        <fullName evidence="8">Guanylate cyclase</fullName>
    </submittedName>
</protein>
<keyword evidence="4" id="KW-1133">Transmembrane helix</keyword>
<feature type="non-terminal residue" evidence="8">
    <location>
        <position position="1"/>
    </location>
</feature>
<evidence type="ECO:0000256" key="3">
    <source>
        <dbReference type="ARBA" id="ARBA00022741"/>
    </source>
</evidence>
<dbReference type="CDD" id="cd07302">
    <property type="entry name" value="CHD"/>
    <property type="match status" value="1"/>
</dbReference>
<dbReference type="GO" id="GO:0000166">
    <property type="term" value="F:nucleotide binding"/>
    <property type="evidence" value="ECO:0007669"/>
    <property type="project" value="UniProtKB-KW"/>
</dbReference>
<dbReference type="AlphaFoldDB" id="A0A6A0AFF8"/>
<comment type="subcellular location">
    <subcellularLocation>
        <location evidence="1">Membrane</location>
    </subcellularLocation>
</comment>
<proteinExistence type="predicted"/>
<name>A0A6A0AFF8_HAELA</name>
<dbReference type="Pfam" id="PF00211">
    <property type="entry name" value="Guanylate_cyc"/>
    <property type="match status" value="1"/>
</dbReference>
<dbReference type="InterPro" id="IPR029787">
    <property type="entry name" value="Nucleotide_cyclase"/>
</dbReference>
<dbReference type="EMBL" id="BLLF01005650">
    <property type="protein sequence ID" value="GFH31466.1"/>
    <property type="molecule type" value="Genomic_DNA"/>
</dbReference>
<reference evidence="8 9" key="1">
    <citation type="submission" date="2020-02" db="EMBL/GenBank/DDBJ databases">
        <title>Draft genome sequence of Haematococcus lacustris strain NIES-144.</title>
        <authorList>
            <person name="Morimoto D."/>
            <person name="Nakagawa S."/>
            <person name="Yoshida T."/>
            <person name="Sawayama S."/>
        </authorList>
    </citation>
    <scope>NUCLEOTIDE SEQUENCE [LARGE SCALE GENOMIC DNA]</scope>
    <source>
        <strain evidence="8 9">NIES-144</strain>
    </source>
</reference>
<dbReference type="PROSITE" id="PS50125">
    <property type="entry name" value="GUANYLATE_CYCLASE_2"/>
    <property type="match status" value="1"/>
</dbReference>
<feature type="non-terminal residue" evidence="8">
    <location>
        <position position="90"/>
    </location>
</feature>
<evidence type="ECO:0000256" key="4">
    <source>
        <dbReference type="ARBA" id="ARBA00022989"/>
    </source>
</evidence>
<evidence type="ECO:0000256" key="1">
    <source>
        <dbReference type="ARBA" id="ARBA00004370"/>
    </source>
</evidence>
<dbReference type="InterPro" id="IPR001054">
    <property type="entry name" value="A/G_cyclase"/>
</dbReference>
<keyword evidence="9" id="KW-1185">Reference proteome</keyword>
<dbReference type="InterPro" id="IPR050401">
    <property type="entry name" value="Cyclic_nucleotide_synthase"/>
</dbReference>
<comment type="caution">
    <text evidence="8">The sequence shown here is derived from an EMBL/GenBank/DDBJ whole genome shotgun (WGS) entry which is preliminary data.</text>
</comment>
<dbReference type="GO" id="GO:0035556">
    <property type="term" value="P:intracellular signal transduction"/>
    <property type="evidence" value="ECO:0007669"/>
    <property type="project" value="InterPro"/>
</dbReference>
<organism evidence="8 9">
    <name type="scientific">Haematococcus lacustris</name>
    <name type="common">Green alga</name>
    <name type="synonym">Haematococcus pluvialis</name>
    <dbReference type="NCBI Taxonomy" id="44745"/>
    <lineage>
        <taxon>Eukaryota</taxon>
        <taxon>Viridiplantae</taxon>
        <taxon>Chlorophyta</taxon>
        <taxon>core chlorophytes</taxon>
        <taxon>Chlorophyceae</taxon>
        <taxon>CS clade</taxon>
        <taxon>Chlamydomonadales</taxon>
        <taxon>Haematococcaceae</taxon>
        <taxon>Haematococcus</taxon>
    </lineage>
</organism>
<gene>
    <name evidence="8" type="ORF">HaLaN_30523</name>
</gene>
<keyword evidence="5" id="KW-0472">Membrane</keyword>
<evidence type="ECO:0000256" key="6">
    <source>
        <dbReference type="ARBA" id="ARBA00023239"/>
    </source>
</evidence>
<keyword evidence="3" id="KW-0547">Nucleotide-binding</keyword>
<sequence>ICSYTALSSQLTPRQVVALLGGLYQRFDALCEQHGVYKVEIVGDCWMAASGAFPACPPREAALRAARLARDMVREAREFAAEGGRRVQIR</sequence>
<dbReference type="GO" id="GO:0001653">
    <property type="term" value="F:peptide receptor activity"/>
    <property type="evidence" value="ECO:0007669"/>
    <property type="project" value="TreeGrafter"/>
</dbReference>
<evidence type="ECO:0000256" key="5">
    <source>
        <dbReference type="ARBA" id="ARBA00023136"/>
    </source>
</evidence>
<dbReference type="GO" id="GO:0005886">
    <property type="term" value="C:plasma membrane"/>
    <property type="evidence" value="ECO:0007669"/>
    <property type="project" value="TreeGrafter"/>
</dbReference>
<dbReference type="GO" id="GO:0004016">
    <property type="term" value="F:adenylate cyclase activity"/>
    <property type="evidence" value="ECO:0007669"/>
    <property type="project" value="TreeGrafter"/>
</dbReference>
<evidence type="ECO:0000256" key="2">
    <source>
        <dbReference type="ARBA" id="ARBA00022692"/>
    </source>
</evidence>
<dbReference type="GO" id="GO:0007168">
    <property type="term" value="P:receptor guanylyl cyclase signaling pathway"/>
    <property type="evidence" value="ECO:0007669"/>
    <property type="project" value="TreeGrafter"/>
</dbReference>
<keyword evidence="2" id="KW-0812">Transmembrane</keyword>
<dbReference type="Proteomes" id="UP000485058">
    <property type="component" value="Unassembled WGS sequence"/>
</dbReference>
<evidence type="ECO:0000259" key="7">
    <source>
        <dbReference type="PROSITE" id="PS50125"/>
    </source>
</evidence>
<keyword evidence="6" id="KW-0456">Lyase</keyword>
<accession>A0A6A0AFF8</accession>
<evidence type="ECO:0000313" key="8">
    <source>
        <dbReference type="EMBL" id="GFH31466.1"/>
    </source>
</evidence>
<dbReference type="SUPFAM" id="SSF55073">
    <property type="entry name" value="Nucleotide cyclase"/>
    <property type="match status" value="1"/>
</dbReference>
<feature type="domain" description="Guanylate cyclase" evidence="7">
    <location>
        <begin position="1"/>
        <end position="90"/>
    </location>
</feature>
<dbReference type="PANTHER" id="PTHR11920:SF335">
    <property type="entry name" value="GUANYLATE CYCLASE"/>
    <property type="match status" value="1"/>
</dbReference>
<dbReference type="PANTHER" id="PTHR11920">
    <property type="entry name" value="GUANYLYL CYCLASE"/>
    <property type="match status" value="1"/>
</dbReference>
<evidence type="ECO:0000313" key="9">
    <source>
        <dbReference type="Proteomes" id="UP000485058"/>
    </source>
</evidence>
<dbReference type="Gene3D" id="3.30.70.1230">
    <property type="entry name" value="Nucleotide cyclase"/>
    <property type="match status" value="1"/>
</dbReference>
<dbReference type="GO" id="GO:0004383">
    <property type="term" value="F:guanylate cyclase activity"/>
    <property type="evidence" value="ECO:0007669"/>
    <property type="project" value="TreeGrafter"/>
</dbReference>